<reference evidence="1" key="2">
    <citation type="submission" date="2018-08" db="UniProtKB">
        <authorList>
            <consortium name="EnsemblPlants"/>
        </authorList>
    </citation>
    <scope>IDENTIFICATION</scope>
    <source>
        <strain evidence="1">Yugu1</strain>
    </source>
</reference>
<dbReference type="EnsemblPlants" id="KQK87490">
    <property type="protein sequence ID" value="KQK87490"/>
    <property type="gene ID" value="SETIT_040528mg"/>
</dbReference>
<protein>
    <submittedName>
        <fullName evidence="1">Uncharacterized protein</fullName>
    </submittedName>
</protein>
<dbReference type="EMBL" id="AGNK02005407">
    <property type="status" value="NOT_ANNOTATED_CDS"/>
    <property type="molecule type" value="Genomic_DNA"/>
</dbReference>
<evidence type="ECO:0000313" key="1">
    <source>
        <dbReference type="EnsemblPlants" id="KQK87490"/>
    </source>
</evidence>
<reference evidence="2" key="1">
    <citation type="journal article" date="2012" name="Nat. Biotechnol.">
        <title>Reference genome sequence of the model plant Setaria.</title>
        <authorList>
            <person name="Bennetzen J.L."/>
            <person name="Schmutz J."/>
            <person name="Wang H."/>
            <person name="Percifield R."/>
            <person name="Hawkins J."/>
            <person name="Pontaroli A.C."/>
            <person name="Estep M."/>
            <person name="Feng L."/>
            <person name="Vaughn J.N."/>
            <person name="Grimwood J."/>
            <person name="Jenkins J."/>
            <person name="Barry K."/>
            <person name="Lindquist E."/>
            <person name="Hellsten U."/>
            <person name="Deshpande S."/>
            <person name="Wang X."/>
            <person name="Wu X."/>
            <person name="Mitros T."/>
            <person name="Triplett J."/>
            <person name="Yang X."/>
            <person name="Ye C.Y."/>
            <person name="Mauro-Herrera M."/>
            <person name="Wang L."/>
            <person name="Li P."/>
            <person name="Sharma M."/>
            <person name="Sharma R."/>
            <person name="Ronald P.C."/>
            <person name="Panaud O."/>
            <person name="Kellogg E.A."/>
            <person name="Brutnell T.P."/>
            <person name="Doust A.N."/>
            <person name="Tuskan G.A."/>
            <person name="Rokhsar D."/>
            <person name="Devos K.M."/>
        </authorList>
    </citation>
    <scope>NUCLEOTIDE SEQUENCE [LARGE SCALE GENOMIC DNA]</scope>
    <source>
        <strain evidence="2">cv. Yugu1</strain>
    </source>
</reference>
<evidence type="ECO:0000313" key="2">
    <source>
        <dbReference type="Proteomes" id="UP000004995"/>
    </source>
</evidence>
<name>K4ANN1_SETIT</name>
<dbReference type="HOGENOM" id="CLU_3336514_0_0_1"/>
<keyword evidence="2" id="KW-1185">Reference proteome</keyword>
<proteinExistence type="predicted"/>
<accession>K4ANN1</accession>
<dbReference type="Proteomes" id="UP000004995">
    <property type="component" value="Unassembled WGS sequence"/>
</dbReference>
<sequence>MFFGTEGIYSFPTKMESDDHVSMDSLNMIKKFQFLILT</sequence>
<dbReference type="Gramene" id="KQK87490">
    <property type="protein sequence ID" value="KQK87490"/>
    <property type="gene ID" value="SETIT_040528mg"/>
</dbReference>
<organism evidence="1 2">
    <name type="scientific">Setaria italica</name>
    <name type="common">Foxtail millet</name>
    <name type="synonym">Panicum italicum</name>
    <dbReference type="NCBI Taxonomy" id="4555"/>
    <lineage>
        <taxon>Eukaryota</taxon>
        <taxon>Viridiplantae</taxon>
        <taxon>Streptophyta</taxon>
        <taxon>Embryophyta</taxon>
        <taxon>Tracheophyta</taxon>
        <taxon>Spermatophyta</taxon>
        <taxon>Magnoliopsida</taxon>
        <taxon>Liliopsida</taxon>
        <taxon>Poales</taxon>
        <taxon>Poaceae</taxon>
        <taxon>PACMAD clade</taxon>
        <taxon>Panicoideae</taxon>
        <taxon>Panicodae</taxon>
        <taxon>Paniceae</taxon>
        <taxon>Cenchrinae</taxon>
        <taxon>Setaria</taxon>
    </lineage>
</organism>
<dbReference type="AlphaFoldDB" id="K4ANN1"/>
<dbReference type="InParanoid" id="K4ANN1"/>